<keyword evidence="8" id="KW-1185">Reference proteome</keyword>
<dbReference type="GO" id="GO:0046983">
    <property type="term" value="F:protein dimerization activity"/>
    <property type="evidence" value="ECO:0007669"/>
    <property type="project" value="InterPro"/>
</dbReference>
<organism evidence="7 8">
    <name type="scientific">Zingiber officinale</name>
    <name type="common">Ginger</name>
    <name type="synonym">Amomum zingiber</name>
    <dbReference type="NCBI Taxonomy" id="94328"/>
    <lineage>
        <taxon>Eukaryota</taxon>
        <taxon>Viridiplantae</taxon>
        <taxon>Streptophyta</taxon>
        <taxon>Embryophyta</taxon>
        <taxon>Tracheophyta</taxon>
        <taxon>Spermatophyta</taxon>
        <taxon>Magnoliopsida</taxon>
        <taxon>Liliopsida</taxon>
        <taxon>Zingiberales</taxon>
        <taxon>Zingiberaceae</taxon>
        <taxon>Zingiber</taxon>
    </lineage>
</organism>
<dbReference type="EMBL" id="JACMSC010000019">
    <property type="protein sequence ID" value="KAG6474125.1"/>
    <property type="molecule type" value="Genomic_DNA"/>
</dbReference>
<evidence type="ECO:0000256" key="1">
    <source>
        <dbReference type="ARBA" id="ARBA00004123"/>
    </source>
</evidence>
<evidence type="ECO:0000256" key="3">
    <source>
        <dbReference type="ARBA" id="ARBA00023015"/>
    </source>
</evidence>
<dbReference type="Proteomes" id="UP000734854">
    <property type="component" value="Unassembled WGS sequence"/>
</dbReference>
<dbReference type="Pfam" id="PF00010">
    <property type="entry name" value="HLH"/>
    <property type="match status" value="1"/>
</dbReference>
<dbReference type="InterPro" id="IPR011598">
    <property type="entry name" value="bHLH_dom"/>
</dbReference>
<comment type="subcellular location">
    <subcellularLocation>
        <location evidence="1">Nucleus</location>
    </subcellularLocation>
</comment>
<dbReference type="Pfam" id="PF22754">
    <property type="entry name" value="bHLH-TF_ACT-like_plant"/>
    <property type="match status" value="1"/>
</dbReference>
<dbReference type="PROSITE" id="PS50888">
    <property type="entry name" value="BHLH"/>
    <property type="match status" value="1"/>
</dbReference>
<keyword evidence="4" id="KW-0804">Transcription</keyword>
<evidence type="ECO:0000313" key="8">
    <source>
        <dbReference type="Proteomes" id="UP000734854"/>
    </source>
</evidence>
<comment type="caution">
    <text evidence="7">The sequence shown here is derived from an EMBL/GenBank/DDBJ whole genome shotgun (WGS) entry which is preliminary data.</text>
</comment>
<sequence>MEPIQWTNKTDDSLFEAQELFSSYGFDPETAPNFCDSSSRTASSMALRDNILQERERRKRFNQTLYDLRGVVPNITKMSKVSIIHDAINYIQQLQDQERSLLDEISDMESTEKYSSCLEGNRDNSTWSFSIPSESMEVMEIGVREMGNGTTIINITSENKKSAITRVCQIVESCGLSIIAANITSRFGIIFHTIVVEDGGVESSQLKRKIEAAFLHRGAPRNTFPVSWSNCGMKAFRLPSQEETCHCSLVLQTEELRL</sequence>
<dbReference type="Gene3D" id="4.10.280.10">
    <property type="entry name" value="Helix-loop-helix DNA-binding domain"/>
    <property type="match status" value="1"/>
</dbReference>
<feature type="domain" description="BHLH" evidence="6">
    <location>
        <begin position="45"/>
        <end position="94"/>
    </location>
</feature>
<proteinExistence type="inferred from homology"/>
<dbReference type="SUPFAM" id="SSF47459">
    <property type="entry name" value="HLH, helix-loop-helix DNA-binding domain"/>
    <property type="match status" value="1"/>
</dbReference>
<name>A0A8J5ET43_ZINOF</name>
<dbReference type="GO" id="GO:0043565">
    <property type="term" value="F:sequence-specific DNA binding"/>
    <property type="evidence" value="ECO:0007669"/>
    <property type="project" value="TreeGrafter"/>
</dbReference>
<comment type="similarity">
    <text evidence="2">Belongs to the bHLH protein family.</text>
</comment>
<accession>A0A8J5ET43</accession>
<dbReference type="InterPro" id="IPR054502">
    <property type="entry name" value="bHLH-TF_ACT-like_plant"/>
</dbReference>
<dbReference type="PANTHER" id="PTHR31945">
    <property type="entry name" value="TRANSCRIPTION FACTOR SCREAM2-RELATED"/>
    <property type="match status" value="1"/>
</dbReference>
<evidence type="ECO:0000259" key="6">
    <source>
        <dbReference type="PROSITE" id="PS50888"/>
    </source>
</evidence>
<evidence type="ECO:0000256" key="4">
    <source>
        <dbReference type="ARBA" id="ARBA00023163"/>
    </source>
</evidence>
<protein>
    <recommendedName>
        <fullName evidence="6">BHLH domain-containing protein</fullName>
    </recommendedName>
</protein>
<dbReference type="InterPro" id="IPR051358">
    <property type="entry name" value="TF_AMS/ICE1/BHLH6-like"/>
</dbReference>
<keyword evidence="5" id="KW-0539">Nucleus</keyword>
<dbReference type="SMART" id="SM00353">
    <property type="entry name" value="HLH"/>
    <property type="match status" value="1"/>
</dbReference>
<reference evidence="7 8" key="1">
    <citation type="submission" date="2020-08" db="EMBL/GenBank/DDBJ databases">
        <title>Plant Genome Project.</title>
        <authorList>
            <person name="Zhang R.-G."/>
        </authorList>
    </citation>
    <scope>NUCLEOTIDE SEQUENCE [LARGE SCALE GENOMIC DNA]</scope>
    <source>
        <tissue evidence="7">Rhizome</tissue>
    </source>
</reference>
<dbReference type="GO" id="GO:0005634">
    <property type="term" value="C:nucleus"/>
    <property type="evidence" value="ECO:0007669"/>
    <property type="project" value="UniProtKB-SubCell"/>
</dbReference>
<keyword evidence="3" id="KW-0805">Transcription regulation</keyword>
<dbReference type="InterPro" id="IPR036638">
    <property type="entry name" value="HLH_DNA-bd_sf"/>
</dbReference>
<dbReference type="GO" id="GO:0003700">
    <property type="term" value="F:DNA-binding transcription factor activity"/>
    <property type="evidence" value="ECO:0007669"/>
    <property type="project" value="TreeGrafter"/>
</dbReference>
<evidence type="ECO:0000256" key="5">
    <source>
        <dbReference type="ARBA" id="ARBA00023242"/>
    </source>
</evidence>
<evidence type="ECO:0000313" key="7">
    <source>
        <dbReference type="EMBL" id="KAG6474125.1"/>
    </source>
</evidence>
<evidence type="ECO:0000256" key="2">
    <source>
        <dbReference type="ARBA" id="ARBA00005510"/>
    </source>
</evidence>
<dbReference type="PANTHER" id="PTHR31945:SF26">
    <property type="entry name" value="TRANSCRIPTION FACTOR BHLH35"/>
    <property type="match status" value="1"/>
</dbReference>
<dbReference type="AlphaFoldDB" id="A0A8J5ET43"/>
<gene>
    <name evidence="7" type="ORF">ZIOFF_068049</name>
</gene>